<feature type="region of interest" description="Disordered" evidence="6">
    <location>
        <begin position="380"/>
        <end position="400"/>
    </location>
</feature>
<dbReference type="NCBIfam" id="NF010415">
    <property type="entry name" value="PRK13841.1"/>
    <property type="match status" value="1"/>
</dbReference>
<name>A0A1J6HP72_9HYPH</name>
<evidence type="ECO:0000256" key="3">
    <source>
        <dbReference type="ARBA" id="ARBA00022692"/>
    </source>
</evidence>
<feature type="transmembrane region" description="Helical" evidence="7">
    <location>
        <begin position="253"/>
        <end position="272"/>
    </location>
</feature>
<dbReference type="GO" id="GO:0030255">
    <property type="term" value="P:protein secretion by the type IV secretion system"/>
    <property type="evidence" value="ECO:0007669"/>
    <property type="project" value="InterPro"/>
</dbReference>
<evidence type="ECO:0000256" key="2">
    <source>
        <dbReference type="ARBA" id="ARBA00007802"/>
    </source>
</evidence>
<dbReference type="RefSeq" id="WP_071631009.1">
    <property type="nucleotide sequence ID" value="NZ_MOEC01000005.1"/>
</dbReference>
<evidence type="ECO:0000256" key="4">
    <source>
        <dbReference type="ARBA" id="ARBA00022989"/>
    </source>
</evidence>
<feature type="transmembrane region" description="Helical" evidence="7">
    <location>
        <begin position="157"/>
        <end position="181"/>
    </location>
</feature>
<feature type="transmembrane region" description="Helical" evidence="7">
    <location>
        <begin position="60"/>
        <end position="87"/>
    </location>
</feature>
<organism evidence="8 9">
    <name type="scientific">Brucella cytisi</name>
    <dbReference type="NCBI Taxonomy" id="407152"/>
    <lineage>
        <taxon>Bacteria</taxon>
        <taxon>Pseudomonadati</taxon>
        <taxon>Pseudomonadota</taxon>
        <taxon>Alphaproteobacteria</taxon>
        <taxon>Hyphomicrobiales</taxon>
        <taxon>Brucellaceae</taxon>
        <taxon>Brucella/Ochrobactrum group</taxon>
        <taxon>Brucella</taxon>
    </lineage>
</organism>
<comment type="subcellular location">
    <subcellularLocation>
        <location evidence="1">Membrane</location>
        <topology evidence="1">Multi-pass membrane protein</topology>
    </subcellularLocation>
</comment>
<dbReference type="GO" id="GO:0016020">
    <property type="term" value="C:membrane"/>
    <property type="evidence" value="ECO:0007669"/>
    <property type="project" value="UniProtKB-SubCell"/>
</dbReference>
<dbReference type="EMBL" id="MOEC01000005">
    <property type="protein sequence ID" value="OIS94193.1"/>
    <property type="molecule type" value="Genomic_DNA"/>
</dbReference>
<feature type="transmembrane region" description="Helical" evidence="7">
    <location>
        <begin position="187"/>
        <end position="206"/>
    </location>
</feature>
<evidence type="ECO:0000313" key="9">
    <source>
        <dbReference type="Proteomes" id="UP000182985"/>
    </source>
</evidence>
<dbReference type="Pfam" id="PF04610">
    <property type="entry name" value="TrbL"/>
    <property type="match status" value="1"/>
</dbReference>
<reference evidence="8 9" key="1">
    <citation type="submission" date="2016-10" db="EMBL/GenBank/DDBJ databases">
        <title>The Draft Genome Sequence of the Potato Rhizosphere Bacteria Ochrobactrum sp. IPA7.2.</title>
        <authorList>
            <person name="Gogoleva N.E."/>
            <person name="Khlopko Y.A."/>
            <person name="Burygin G.L."/>
            <person name="Plotnikov A.O."/>
        </authorList>
    </citation>
    <scope>NUCLEOTIDE SEQUENCE [LARGE SCALE GENOMIC DNA]</scope>
    <source>
        <strain evidence="8 9">IPA7.2</strain>
    </source>
</reference>
<sequence>MVIVMPRRVFELLVVTSWILLWTSISSLAQQGTVLTSFENSVSAATKDWEDTVLNAARSLFWILAGIEVGIAAIWLAISATSIDGWFAELVRRIMFIGFFAFVLDRGPVLARAIVDSLFQIGAGNGSPSPADIFDAGVHVASQMSMQAKFGLWEDNALAFAVVLSMVVVVISFSLVAAIFLSVLVEMYIGLLAGMIMLGLGGSSFTKDFAIRYLVYAFSVGMKIMALVMIARIGSEILLGLVDAPRADTDDYIVTLAIAGISVVVFIVAMYVPPIIQGVVQGVSVSSGMESIRHGSQAATFAAGGAFLGAGAAAKGTRTATAARAGGASVGGAALRGMASGLGSAGWAAGSAAKEKAIAAPGAYAGSLLGLANAKLDRSRKYRNSGRISSPPPPPLNDNN</sequence>
<dbReference type="Proteomes" id="UP000182985">
    <property type="component" value="Unassembled WGS sequence"/>
</dbReference>
<evidence type="ECO:0000313" key="8">
    <source>
        <dbReference type="EMBL" id="OIS94193.1"/>
    </source>
</evidence>
<dbReference type="InterPro" id="IPR007688">
    <property type="entry name" value="Conjugal_tfr_TrbL/VirB6"/>
</dbReference>
<comment type="caution">
    <text evidence="8">The sequence shown here is derived from an EMBL/GenBank/DDBJ whole genome shotgun (WGS) entry which is preliminary data.</text>
</comment>
<keyword evidence="4 7" id="KW-1133">Transmembrane helix</keyword>
<accession>A0A1J6HP72</accession>
<evidence type="ECO:0000256" key="7">
    <source>
        <dbReference type="SAM" id="Phobius"/>
    </source>
</evidence>
<comment type="similarity">
    <text evidence="2">Belongs to the TrbL/VirB6 family.</text>
</comment>
<feature type="transmembrane region" description="Helical" evidence="7">
    <location>
        <begin position="213"/>
        <end position="233"/>
    </location>
</feature>
<dbReference type="OrthoDB" id="7304151at2"/>
<evidence type="ECO:0000256" key="1">
    <source>
        <dbReference type="ARBA" id="ARBA00004141"/>
    </source>
</evidence>
<keyword evidence="3 7" id="KW-0812">Transmembrane</keyword>
<feature type="compositionally biased region" description="Pro residues" evidence="6">
    <location>
        <begin position="390"/>
        <end position="400"/>
    </location>
</feature>
<evidence type="ECO:0000256" key="5">
    <source>
        <dbReference type="ARBA" id="ARBA00023136"/>
    </source>
</evidence>
<dbReference type="NCBIfam" id="TIGR02783">
    <property type="entry name" value="TrbL_P"/>
    <property type="match status" value="1"/>
</dbReference>
<gene>
    <name evidence="8" type="ORF">BLA27_06625</name>
</gene>
<protein>
    <submittedName>
        <fullName evidence="8">P-type conjugative transfer protein TrbL</fullName>
    </submittedName>
</protein>
<dbReference type="AlphaFoldDB" id="A0A1J6HP72"/>
<evidence type="ECO:0000256" key="6">
    <source>
        <dbReference type="SAM" id="MobiDB-lite"/>
    </source>
</evidence>
<keyword evidence="9" id="KW-1185">Reference proteome</keyword>
<proteinExistence type="inferred from homology"/>
<dbReference type="InterPro" id="IPR014150">
    <property type="entry name" value="Conjugal_tfr_TrbL"/>
</dbReference>
<keyword evidence="5 7" id="KW-0472">Membrane</keyword>